<evidence type="ECO:0000256" key="5">
    <source>
        <dbReference type="ARBA" id="ARBA00022989"/>
    </source>
</evidence>
<organism evidence="9 10">
    <name type="scientific">Candidatus Woesebacteria bacterium GW2011_GWD1_41_12</name>
    <dbReference type="NCBI Taxonomy" id="1618593"/>
    <lineage>
        <taxon>Bacteria</taxon>
        <taxon>Candidatus Woeseibacteriota</taxon>
    </lineage>
</organism>
<accession>A0A0G0UQC1</accession>
<dbReference type="PANTHER" id="PTHR42751">
    <property type="entry name" value="SODIUM/HYDROGEN EXCHANGER FAMILY/TRKA DOMAIN PROTEIN"/>
    <property type="match status" value="1"/>
</dbReference>
<evidence type="ECO:0000313" key="10">
    <source>
        <dbReference type="Proteomes" id="UP000034275"/>
    </source>
</evidence>
<feature type="domain" description="RCK N-terminal" evidence="8">
    <location>
        <begin position="379"/>
        <end position="495"/>
    </location>
</feature>
<evidence type="ECO:0000259" key="8">
    <source>
        <dbReference type="PROSITE" id="PS51201"/>
    </source>
</evidence>
<evidence type="ECO:0000256" key="3">
    <source>
        <dbReference type="ARBA" id="ARBA00022448"/>
    </source>
</evidence>
<evidence type="ECO:0000256" key="4">
    <source>
        <dbReference type="ARBA" id="ARBA00022692"/>
    </source>
</evidence>
<feature type="transmembrane region" description="Helical" evidence="7">
    <location>
        <begin position="114"/>
        <end position="137"/>
    </location>
</feature>
<comment type="caution">
    <text evidence="9">The sequence shown here is derived from an EMBL/GenBank/DDBJ whole genome shotgun (WGS) entry which is preliminary data.</text>
</comment>
<protein>
    <submittedName>
        <fullName evidence="9">Sodium/hydrogen exchanger</fullName>
    </submittedName>
</protein>
<feature type="transmembrane region" description="Helical" evidence="7">
    <location>
        <begin position="143"/>
        <end position="164"/>
    </location>
</feature>
<keyword evidence="6 7" id="KW-0472">Membrane</keyword>
<evidence type="ECO:0000256" key="6">
    <source>
        <dbReference type="ARBA" id="ARBA00023136"/>
    </source>
</evidence>
<feature type="transmembrane region" description="Helical" evidence="7">
    <location>
        <begin position="237"/>
        <end position="256"/>
    </location>
</feature>
<dbReference type="SUPFAM" id="SSF51735">
    <property type="entry name" value="NAD(P)-binding Rossmann-fold domains"/>
    <property type="match status" value="1"/>
</dbReference>
<dbReference type="InterPro" id="IPR038770">
    <property type="entry name" value="Na+/solute_symporter_sf"/>
</dbReference>
<dbReference type="Pfam" id="PF02254">
    <property type="entry name" value="TrkA_N"/>
    <property type="match status" value="1"/>
</dbReference>
<feature type="transmembrane region" description="Helical" evidence="7">
    <location>
        <begin position="53"/>
        <end position="75"/>
    </location>
</feature>
<comment type="subcellular location">
    <subcellularLocation>
        <location evidence="1">Membrane</location>
        <topology evidence="1">Multi-pass membrane protein</topology>
    </subcellularLocation>
</comment>
<evidence type="ECO:0000313" key="9">
    <source>
        <dbReference type="EMBL" id="KKR90963.1"/>
    </source>
</evidence>
<proteinExistence type="inferred from homology"/>
<gene>
    <name evidence="9" type="ORF">UU39_C0003G0013</name>
</gene>
<dbReference type="GO" id="GO:0016020">
    <property type="term" value="C:membrane"/>
    <property type="evidence" value="ECO:0007669"/>
    <property type="project" value="UniProtKB-SubCell"/>
</dbReference>
<feature type="transmembrane region" description="Helical" evidence="7">
    <location>
        <begin position="262"/>
        <end position="284"/>
    </location>
</feature>
<name>A0A0G0UQC1_9BACT</name>
<keyword evidence="3" id="KW-0813">Transport</keyword>
<dbReference type="InterPro" id="IPR036291">
    <property type="entry name" value="NAD(P)-bd_dom_sf"/>
</dbReference>
<sequence length="533" mass="57075">MVGYIIAGIIVGAILPSNFRQVSSLADVGIILLLFSIGLELSFDRLSRYLKIAVLGSLIQIVLTVFFSYLILSLFHLSTVAALVLSLGFSVSSTAVIVKILGDKGELDTIHGGIIFGWLLVQDLAVVPMMVVLPFLAGESGSAAGGILLALGKGALVILGVVFLGKKLVPLIIHRLAAINSREILLLASIALALGTAAVTSYFGISPALGAFLAGVVISGSQEDHAIFAETRPLRDIFVALFFVTLGFMVTPSVVISNIGLILALTAIVLLLKIVIVFIISFVFGYRGKTAIANSFALAQVGEFAFVIFSGALALNLLTFIETSIGISVTLLTLVVSPILYNLILPFWRKMKILTNNRPGLAKLFSAGEKHSIEAEGFRDHIIICGYGRVGKWIGKALQSFGVPFVVVEYNQTIVQELSVGGIPVLYGDPTEPEVLEAVGVRYSKAVILAIPDRVAQETLIAYVQTVAPATKIISRAHQDSDWEKLKDLRVDKVVQPEFEAALAIVKSVFSSMGKSKEEISAVTKSLRLSRNR</sequence>
<feature type="transmembrane region" description="Helical" evidence="7">
    <location>
        <begin position="22"/>
        <end position="41"/>
    </location>
</feature>
<dbReference type="GO" id="GO:1902600">
    <property type="term" value="P:proton transmembrane transport"/>
    <property type="evidence" value="ECO:0007669"/>
    <property type="project" value="InterPro"/>
</dbReference>
<dbReference type="GO" id="GO:0006813">
    <property type="term" value="P:potassium ion transport"/>
    <property type="evidence" value="ECO:0007669"/>
    <property type="project" value="InterPro"/>
</dbReference>
<reference evidence="9 10" key="1">
    <citation type="journal article" date="2015" name="Nature">
        <title>rRNA introns, odd ribosomes, and small enigmatic genomes across a large radiation of phyla.</title>
        <authorList>
            <person name="Brown C.T."/>
            <person name="Hug L.A."/>
            <person name="Thomas B.C."/>
            <person name="Sharon I."/>
            <person name="Castelle C.J."/>
            <person name="Singh A."/>
            <person name="Wilkins M.J."/>
            <person name="Williams K.H."/>
            <person name="Banfield J.F."/>
        </authorList>
    </citation>
    <scope>NUCLEOTIDE SEQUENCE [LARGE SCALE GENOMIC DNA]</scope>
</reference>
<feature type="transmembrane region" description="Helical" evidence="7">
    <location>
        <begin position="325"/>
        <end position="348"/>
    </location>
</feature>
<keyword evidence="5 7" id="KW-1133">Transmembrane helix</keyword>
<dbReference type="AlphaFoldDB" id="A0A0G0UQC1"/>
<comment type="similarity">
    <text evidence="2">Belongs to the monovalent cation:proton antiporter 2 (CPA2) transporter (TC 2.A.37) family.</text>
</comment>
<dbReference type="GO" id="GO:0015297">
    <property type="term" value="F:antiporter activity"/>
    <property type="evidence" value="ECO:0007669"/>
    <property type="project" value="InterPro"/>
</dbReference>
<evidence type="ECO:0000256" key="7">
    <source>
        <dbReference type="SAM" id="Phobius"/>
    </source>
</evidence>
<dbReference type="EMBL" id="LCAL01000003">
    <property type="protein sequence ID" value="KKR90963.1"/>
    <property type="molecule type" value="Genomic_DNA"/>
</dbReference>
<evidence type="ECO:0000256" key="1">
    <source>
        <dbReference type="ARBA" id="ARBA00004141"/>
    </source>
</evidence>
<dbReference type="PANTHER" id="PTHR42751:SF3">
    <property type="entry name" value="SODIUM_GLUTAMATE SYMPORTER"/>
    <property type="match status" value="1"/>
</dbReference>
<dbReference type="Pfam" id="PF00999">
    <property type="entry name" value="Na_H_Exchanger"/>
    <property type="match status" value="1"/>
</dbReference>
<feature type="transmembrane region" description="Helical" evidence="7">
    <location>
        <begin position="296"/>
        <end position="319"/>
    </location>
</feature>
<dbReference type="PROSITE" id="PS51201">
    <property type="entry name" value="RCK_N"/>
    <property type="match status" value="1"/>
</dbReference>
<dbReference type="Gene3D" id="3.40.50.720">
    <property type="entry name" value="NAD(P)-binding Rossmann-like Domain"/>
    <property type="match status" value="1"/>
</dbReference>
<dbReference type="InterPro" id="IPR003148">
    <property type="entry name" value="RCK_N"/>
</dbReference>
<feature type="transmembrane region" description="Helical" evidence="7">
    <location>
        <begin position="184"/>
        <end position="203"/>
    </location>
</feature>
<evidence type="ECO:0000256" key="2">
    <source>
        <dbReference type="ARBA" id="ARBA00005551"/>
    </source>
</evidence>
<keyword evidence="4 7" id="KW-0812">Transmembrane</keyword>
<dbReference type="Gene3D" id="1.20.1530.20">
    <property type="match status" value="1"/>
</dbReference>
<dbReference type="InterPro" id="IPR006153">
    <property type="entry name" value="Cation/H_exchanger_TM"/>
</dbReference>
<dbReference type="Proteomes" id="UP000034275">
    <property type="component" value="Unassembled WGS sequence"/>
</dbReference>
<feature type="transmembrane region" description="Helical" evidence="7">
    <location>
        <begin position="81"/>
        <end position="102"/>
    </location>
</feature>